<evidence type="ECO:0000259" key="8">
    <source>
        <dbReference type="Pfam" id="PF00534"/>
    </source>
</evidence>
<evidence type="ECO:0000256" key="2">
    <source>
        <dbReference type="ARBA" id="ARBA00002764"/>
    </source>
</evidence>
<dbReference type="GO" id="GO:0004373">
    <property type="term" value="F:alpha-1,4-glucan glucosyltransferase (UDP-glucose donor) activity"/>
    <property type="evidence" value="ECO:0007669"/>
    <property type="project" value="InterPro"/>
</dbReference>
<dbReference type="Pfam" id="PF08323">
    <property type="entry name" value="Glyco_transf_5"/>
    <property type="match status" value="1"/>
</dbReference>
<dbReference type="GO" id="GO:0005978">
    <property type="term" value="P:glycogen biosynthetic process"/>
    <property type="evidence" value="ECO:0007669"/>
    <property type="project" value="UniProtKB-UniRule"/>
</dbReference>
<dbReference type="Gene3D" id="3.40.50.2000">
    <property type="entry name" value="Glycogen Phosphorylase B"/>
    <property type="match status" value="2"/>
</dbReference>
<evidence type="ECO:0000313" key="11">
    <source>
        <dbReference type="Proteomes" id="UP000886891"/>
    </source>
</evidence>
<dbReference type="PANTHER" id="PTHR45825:SF11">
    <property type="entry name" value="ALPHA AMYLASE DOMAIN-CONTAINING PROTEIN"/>
    <property type="match status" value="1"/>
</dbReference>
<name>A0A9D1ND63_9FIRM</name>
<keyword evidence="6 7" id="KW-0320">Glycogen biosynthesis</keyword>
<evidence type="ECO:0000256" key="5">
    <source>
        <dbReference type="ARBA" id="ARBA00022679"/>
    </source>
</evidence>
<dbReference type="PANTHER" id="PTHR45825">
    <property type="entry name" value="GRANULE-BOUND STARCH SYNTHASE 1, CHLOROPLASTIC/AMYLOPLASTIC"/>
    <property type="match status" value="1"/>
</dbReference>
<dbReference type="InterPro" id="IPR013534">
    <property type="entry name" value="Starch_synth_cat_dom"/>
</dbReference>
<sequence length="472" mass="53903">MKILFATAEAGPFIRTGGLGDVAAALPPALVKEGQEVNVVLPLYQDIPDRFRQNMRYLGNVIVPLGWRQQYAGLFSYAYQGVNFYFIDNEYYFKRHGLYGHFDDGERFAFFSKAILEVMPLMSFYPDVLHCNDWQTALAPLMLDLFYRERWGYKFMKTVLSIHNIEFQGAMDKFVIEDVFGIPASHYRIAEYRNNANMLKAGIECANRVVTVSPTYAKEILDPYYAYGLEKILDIRQFKLSGILNGIDTELYDPMKDPALFQHFSVKSIKRKAKNKSGLQELLGLPVVDRPMIGMVTRLTPQKGLDLVLHVIDELMSKDIQLVILGTGDWKYESAFQELAKRYPHRLAAVINFSADLASKIYAASDMFLMPSKYEPCGLSQMIAMRYGSIPIVRETGGLKDSVVPFNPVEKTGTGFTFKTFNAYDMLDAINRALGSYYNEEEWKAVVTNAMNEDFSWRQSAKKYIELFESIE</sequence>
<evidence type="ECO:0000256" key="3">
    <source>
        <dbReference type="ARBA" id="ARBA00010281"/>
    </source>
</evidence>
<dbReference type="Pfam" id="PF00534">
    <property type="entry name" value="Glycos_transf_1"/>
    <property type="match status" value="1"/>
</dbReference>
<evidence type="ECO:0000256" key="7">
    <source>
        <dbReference type="HAMAP-Rule" id="MF_00484"/>
    </source>
</evidence>
<organism evidence="10 11">
    <name type="scientific">Candidatus Stercoripulliclostridium merdipullorum</name>
    <dbReference type="NCBI Taxonomy" id="2840952"/>
    <lineage>
        <taxon>Bacteria</taxon>
        <taxon>Bacillati</taxon>
        <taxon>Bacillota</taxon>
        <taxon>Clostridia</taxon>
        <taxon>Eubacteriales</taxon>
        <taxon>Candidatus Stercoripulliclostridium</taxon>
    </lineage>
</organism>
<dbReference type="GO" id="GO:0009011">
    <property type="term" value="F:alpha-1,4-glucan glucosyltransferase (ADP-glucose donor) activity"/>
    <property type="evidence" value="ECO:0007669"/>
    <property type="project" value="UniProtKB-UniRule"/>
</dbReference>
<feature type="binding site" evidence="7">
    <location>
        <position position="15"/>
    </location>
    <ligand>
        <name>ADP-alpha-D-glucose</name>
        <dbReference type="ChEBI" id="CHEBI:57498"/>
    </ligand>
</feature>
<comment type="pathway">
    <text evidence="7">Glycan biosynthesis; glycogen biosynthesis.</text>
</comment>
<gene>
    <name evidence="7 10" type="primary">glgA</name>
    <name evidence="10" type="ORF">IAB14_06335</name>
</gene>
<feature type="domain" description="Starch synthase catalytic" evidence="9">
    <location>
        <begin position="2"/>
        <end position="233"/>
    </location>
</feature>
<feature type="domain" description="Glycosyl transferase family 1" evidence="8">
    <location>
        <begin position="289"/>
        <end position="437"/>
    </location>
</feature>
<evidence type="ECO:0000259" key="9">
    <source>
        <dbReference type="Pfam" id="PF08323"/>
    </source>
</evidence>
<reference evidence="10" key="2">
    <citation type="journal article" date="2021" name="PeerJ">
        <title>Extensive microbial diversity within the chicken gut microbiome revealed by metagenomics and culture.</title>
        <authorList>
            <person name="Gilroy R."/>
            <person name="Ravi A."/>
            <person name="Getino M."/>
            <person name="Pursley I."/>
            <person name="Horton D.L."/>
            <person name="Alikhan N.F."/>
            <person name="Baker D."/>
            <person name="Gharbi K."/>
            <person name="Hall N."/>
            <person name="Watson M."/>
            <person name="Adriaenssens E.M."/>
            <person name="Foster-Nyarko E."/>
            <person name="Jarju S."/>
            <person name="Secka A."/>
            <person name="Antonio M."/>
            <person name="Oren A."/>
            <person name="Chaudhuri R.R."/>
            <person name="La Ragione R."/>
            <person name="Hildebrand F."/>
            <person name="Pallen M.J."/>
        </authorList>
    </citation>
    <scope>NUCLEOTIDE SEQUENCE</scope>
    <source>
        <strain evidence="10">23406</strain>
    </source>
</reference>
<dbReference type="NCBIfam" id="TIGR02095">
    <property type="entry name" value="glgA"/>
    <property type="match status" value="1"/>
</dbReference>
<dbReference type="CDD" id="cd03791">
    <property type="entry name" value="GT5_Glycogen_synthase_DULL1-like"/>
    <property type="match status" value="1"/>
</dbReference>
<evidence type="ECO:0000256" key="4">
    <source>
        <dbReference type="ARBA" id="ARBA00022676"/>
    </source>
</evidence>
<dbReference type="NCBIfam" id="NF001898">
    <property type="entry name" value="PRK00654.1-1"/>
    <property type="match status" value="1"/>
</dbReference>
<comment type="catalytic activity">
    <reaction evidence="1 7">
        <text>[(1-&gt;4)-alpha-D-glucosyl](n) + ADP-alpha-D-glucose = [(1-&gt;4)-alpha-D-glucosyl](n+1) + ADP + H(+)</text>
        <dbReference type="Rhea" id="RHEA:18189"/>
        <dbReference type="Rhea" id="RHEA-COMP:9584"/>
        <dbReference type="Rhea" id="RHEA-COMP:9587"/>
        <dbReference type="ChEBI" id="CHEBI:15378"/>
        <dbReference type="ChEBI" id="CHEBI:15444"/>
        <dbReference type="ChEBI" id="CHEBI:57498"/>
        <dbReference type="ChEBI" id="CHEBI:456216"/>
        <dbReference type="EC" id="2.4.1.21"/>
    </reaction>
</comment>
<dbReference type="EMBL" id="DVOH01000051">
    <property type="protein sequence ID" value="HIV00711.1"/>
    <property type="molecule type" value="Genomic_DNA"/>
</dbReference>
<dbReference type="EC" id="2.4.1.21" evidence="7"/>
<dbReference type="SUPFAM" id="SSF53756">
    <property type="entry name" value="UDP-Glycosyltransferase/glycogen phosphorylase"/>
    <property type="match status" value="1"/>
</dbReference>
<comment type="similarity">
    <text evidence="3 7">Belongs to the glycosyltransferase 1 family. Bacterial/plant glycogen synthase subfamily.</text>
</comment>
<dbReference type="HAMAP" id="MF_00484">
    <property type="entry name" value="Glycogen_synth"/>
    <property type="match status" value="1"/>
</dbReference>
<keyword evidence="4 7" id="KW-0328">Glycosyltransferase</keyword>
<evidence type="ECO:0000256" key="1">
    <source>
        <dbReference type="ARBA" id="ARBA00001478"/>
    </source>
</evidence>
<dbReference type="AlphaFoldDB" id="A0A9D1ND63"/>
<evidence type="ECO:0000313" key="10">
    <source>
        <dbReference type="EMBL" id="HIV00711.1"/>
    </source>
</evidence>
<reference evidence="10" key="1">
    <citation type="submission" date="2020-10" db="EMBL/GenBank/DDBJ databases">
        <authorList>
            <person name="Gilroy R."/>
        </authorList>
    </citation>
    <scope>NUCLEOTIDE SEQUENCE</scope>
    <source>
        <strain evidence="10">23406</strain>
    </source>
</reference>
<comment type="caution">
    <text evidence="10">The sequence shown here is derived from an EMBL/GenBank/DDBJ whole genome shotgun (WGS) entry which is preliminary data.</text>
</comment>
<comment type="function">
    <text evidence="2 7">Synthesizes alpha-1,4-glucan chains using ADP-glucose.</text>
</comment>
<evidence type="ECO:0000256" key="6">
    <source>
        <dbReference type="ARBA" id="ARBA00023056"/>
    </source>
</evidence>
<protein>
    <recommendedName>
        <fullName evidence="7">Glycogen synthase</fullName>
        <ecNumber evidence="7">2.4.1.21</ecNumber>
    </recommendedName>
    <alternativeName>
        <fullName evidence="7">Starch [bacterial glycogen] synthase</fullName>
    </alternativeName>
</protein>
<proteinExistence type="inferred from homology"/>
<dbReference type="Proteomes" id="UP000886891">
    <property type="component" value="Unassembled WGS sequence"/>
</dbReference>
<dbReference type="InterPro" id="IPR001296">
    <property type="entry name" value="Glyco_trans_1"/>
</dbReference>
<keyword evidence="5 7" id="KW-0808">Transferase</keyword>
<dbReference type="InterPro" id="IPR011835">
    <property type="entry name" value="GS/SS"/>
</dbReference>
<accession>A0A9D1ND63</accession>